<feature type="region of interest" description="Disordered" evidence="2">
    <location>
        <begin position="190"/>
        <end position="223"/>
    </location>
</feature>
<feature type="compositionally biased region" description="Polar residues" evidence="2">
    <location>
        <begin position="207"/>
        <end position="223"/>
    </location>
</feature>
<feature type="region of interest" description="Disordered" evidence="2">
    <location>
        <begin position="1"/>
        <end position="123"/>
    </location>
</feature>
<dbReference type="Proteomes" id="UP000764110">
    <property type="component" value="Unassembled WGS sequence"/>
</dbReference>
<evidence type="ECO:0000313" key="4">
    <source>
        <dbReference type="Proteomes" id="UP000764110"/>
    </source>
</evidence>
<protein>
    <recommendedName>
        <fullName evidence="5">Autophagy-related protein 28</fullName>
    </recommendedName>
</protein>
<feature type="compositionally biased region" description="Basic and acidic residues" evidence="2">
    <location>
        <begin position="619"/>
        <end position="637"/>
    </location>
</feature>
<sequence length="651" mass="72017">MATTSPSFIDRLNHAAQRASHMSLKSPASQTATEYQLEPLEPRPNVPWRQEHENTSIPEHASPSAASQSKQTPLHSANRRDDSPGSYSKRKPRLMFTGPPPPIASSVVVSSRQSSPTPITVDRGREANGLMRTLGRSIAQAVFDQRTSRDTPYSLPSDTTWRSLRHRQRALETDIQQLLDSQVAGLVSGSQNGDLSSASRDIDVHSDTGSSTPTGTFYSTATSRSQMPRSLYIPPTSTLEGIIIPVRQPANNRSTGLKSARNGLRRAILSLVELREEEMDKIDTAIEERRNALAQLDTLGTRRLGIQAKITAVDGDKNEPLGRQLRELEAKYNLVNQEIGTLEERLISLRNQRQWLKEKMNDAKGKREAGLSGYRGALKDVDSELAFLVRRPSFLPLDPAVFGADGGALSEDVASSGGLEFFRLIPERRTPEMAKSWFEAELKILQRRRIQVHQDRQALEKGAGVWDHVVALVVDFESELRRLLKDGISSSAQSSAKGKENAVSDRDLIQAQLVSMNTVLVELEEAMRQAEAHSWNLLICAIGAELETFKEAQSVLESLLPSSNTGEDDTNQSMPTTRRGSHATDQHGHSQGDSDNDVPTDLFLSHVDGTDQSSIKQLYQDRSRSMDVSGDRPRSQDSENEVPLEFLAEHD</sequence>
<feature type="region of interest" description="Disordered" evidence="2">
    <location>
        <begin position="560"/>
        <end position="651"/>
    </location>
</feature>
<keyword evidence="1" id="KW-0175">Coiled coil</keyword>
<keyword evidence="4" id="KW-1185">Reference proteome</keyword>
<evidence type="ECO:0000256" key="1">
    <source>
        <dbReference type="SAM" id="Coils"/>
    </source>
</evidence>
<gene>
    <name evidence="3" type="ORF">MHUMG1_06888</name>
</gene>
<comment type="caution">
    <text evidence="3">The sequence shown here is derived from an EMBL/GenBank/DDBJ whole genome shotgun (WGS) entry which is preliminary data.</text>
</comment>
<accession>A0A9P8S5D6</accession>
<feature type="coiled-coil region" evidence="1">
    <location>
        <begin position="325"/>
        <end position="366"/>
    </location>
</feature>
<feature type="compositionally biased region" description="Low complexity" evidence="2">
    <location>
        <begin position="104"/>
        <end position="115"/>
    </location>
</feature>
<feature type="compositionally biased region" description="Basic and acidic residues" evidence="2">
    <location>
        <begin position="582"/>
        <end position="592"/>
    </location>
</feature>
<feature type="compositionally biased region" description="Polar residues" evidence="2">
    <location>
        <begin position="64"/>
        <end position="75"/>
    </location>
</feature>
<feature type="compositionally biased region" description="Polar residues" evidence="2">
    <location>
        <begin position="560"/>
        <end position="578"/>
    </location>
</feature>
<evidence type="ECO:0008006" key="5">
    <source>
        <dbReference type="Google" id="ProtNLM"/>
    </source>
</evidence>
<dbReference type="AlphaFoldDB" id="A0A9P8S5D6"/>
<evidence type="ECO:0000256" key="2">
    <source>
        <dbReference type="SAM" id="MobiDB-lite"/>
    </source>
</evidence>
<feature type="coiled-coil region" evidence="1">
    <location>
        <begin position="257"/>
        <end position="295"/>
    </location>
</feature>
<dbReference type="EMBL" id="JACEFI010000013">
    <property type="protein sequence ID" value="KAH0595139.1"/>
    <property type="molecule type" value="Genomic_DNA"/>
</dbReference>
<organism evidence="3 4">
    <name type="scientific">Metarhizium humberi</name>
    <dbReference type="NCBI Taxonomy" id="2596975"/>
    <lineage>
        <taxon>Eukaryota</taxon>
        <taxon>Fungi</taxon>
        <taxon>Dikarya</taxon>
        <taxon>Ascomycota</taxon>
        <taxon>Pezizomycotina</taxon>
        <taxon>Sordariomycetes</taxon>
        <taxon>Hypocreomycetidae</taxon>
        <taxon>Hypocreales</taxon>
        <taxon>Clavicipitaceae</taxon>
        <taxon>Metarhizium</taxon>
    </lineage>
</organism>
<evidence type="ECO:0000313" key="3">
    <source>
        <dbReference type="EMBL" id="KAH0595139.1"/>
    </source>
</evidence>
<reference evidence="3 4" key="1">
    <citation type="submission" date="2020-07" db="EMBL/GenBank/DDBJ databases">
        <title>Metarhizium humberi genome.</title>
        <authorList>
            <person name="Lysoe E."/>
        </authorList>
    </citation>
    <scope>NUCLEOTIDE SEQUENCE [LARGE SCALE GENOMIC DNA]</scope>
    <source>
        <strain evidence="3 4">ESALQ1638</strain>
    </source>
</reference>
<feature type="compositionally biased region" description="Polar residues" evidence="2">
    <location>
        <begin position="190"/>
        <end position="199"/>
    </location>
</feature>
<name>A0A9P8S5D6_9HYPO</name>
<proteinExistence type="predicted"/>